<protein>
    <submittedName>
        <fullName evidence="6">Uncharacterized protein</fullName>
    </submittedName>
</protein>
<dbReference type="Proteomes" id="UP000736787">
    <property type="component" value="Unassembled WGS sequence"/>
</dbReference>
<evidence type="ECO:0000313" key="2">
    <source>
        <dbReference type="EMBL" id="KAG2910349.1"/>
    </source>
</evidence>
<sequence>MIERLKNAKREKGMSTEVWGDLVSSLCDAAQCTDPQIRYQYFFAGLRNKEWKTPLSTSMVNTIPQAVTVLLYKSMHIPSEDDAEFVDEAKAKPIPENSMMQQMMTMMQQTQ</sequence>
<dbReference type="EMBL" id="RCMG01000472">
    <property type="protein sequence ID" value="KAG2853615.1"/>
    <property type="molecule type" value="Genomic_DNA"/>
</dbReference>
<evidence type="ECO:0000313" key="7">
    <source>
        <dbReference type="Proteomes" id="UP000251314"/>
    </source>
</evidence>
<accession>A0A329SNH2</accession>
<dbReference type="Proteomes" id="UP000760860">
    <property type="component" value="Unassembled WGS sequence"/>
</dbReference>
<evidence type="ECO:0000313" key="1">
    <source>
        <dbReference type="EMBL" id="KAG2853615.1"/>
    </source>
</evidence>
<gene>
    <name evidence="6" type="ORF">PC110_g6584</name>
    <name evidence="1" type="ORF">PC113_g14024</name>
    <name evidence="2" type="ORF">PC115_g12922</name>
    <name evidence="3" type="ORF">PC117_g14369</name>
    <name evidence="4" type="ORF">PC118_g13559</name>
    <name evidence="5" type="ORF">PC129_g10823</name>
</gene>
<dbReference type="EMBL" id="MJFZ01000119">
    <property type="protein sequence ID" value="RAW37142.1"/>
    <property type="molecule type" value="Genomic_DNA"/>
</dbReference>
<dbReference type="OrthoDB" id="119763at2759"/>
<evidence type="ECO:0000313" key="3">
    <source>
        <dbReference type="EMBL" id="KAG2928236.1"/>
    </source>
</evidence>
<proteinExistence type="predicted"/>
<organism evidence="6 7">
    <name type="scientific">Phytophthora cactorum</name>
    <dbReference type="NCBI Taxonomy" id="29920"/>
    <lineage>
        <taxon>Eukaryota</taxon>
        <taxon>Sar</taxon>
        <taxon>Stramenopiles</taxon>
        <taxon>Oomycota</taxon>
        <taxon>Peronosporomycetes</taxon>
        <taxon>Peronosporales</taxon>
        <taxon>Peronosporaceae</taxon>
        <taxon>Phytophthora</taxon>
    </lineage>
</organism>
<dbReference type="EMBL" id="RCMV01000366">
    <property type="protein sequence ID" value="KAG3218372.1"/>
    <property type="molecule type" value="Genomic_DNA"/>
</dbReference>
<reference evidence="1" key="2">
    <citation type="submission" date="2018-10" db="EMBL/GenBank/DDBJ databases">
        <title>Effector identification in a new, highly contiguous assembly of the strawberry crown rot pathogen Phytophthora cactorum.</title>
        <authorList>
            <person name="Armitage A.D."/>
            <person name="Nellist C.F."/>
            <person name="Bates H."/>
            <person name="Vickerstaff R.J."/>
            <person name="Harrison R.J."/>
        </authorList>
    </citation>
    <scope>NUCLEOTIDE SEQUENCE</scope>
    <source>
        <strain evidence="1">15-7</strain>
        <strain evidence="2">4032</strain>
        <strain evidence="3">4040</strain>
        <strain evidence="4">P415</strain>
        <strain evidence="5">P421</strain>
    </source>
</reference>
<dbReference type="EMBL" id="RCML01000470">
    <property type="protein sequence ID" value="KAG2976169.1"/>
    <property type="molecule type" value="Genomic_DNA"/>
</dbReference>
<dbReference type="VEuPathDB" id="FungiDB:PC110_g6584"/>
<comment type="caution">
    <text evidence="6">The sequence shown here is derived from an EMBL/GenBank/DDBJ whole genome shotgun (WGS) entry which is preliminary data.</text>
</comment>
<dbReference type="Proteomes" id="UP000697107">
    <property type="component" value="Unassembled WGS sequence"/>
</dbReference>
<evidence type="ECO:0000313" key="5">
    <source>
        <dbReference type="EMBL" id="KAG3218372.1"/>
    </source>
</evidence>
<dbReference type="Proteomes" id="UP000251314">
    <property type="component" value="Unassembled WGS sequence"/>
</dbReference>
<evidence type="ECO:0000313" key="4">
    <source>
        <dbReference type="EMBL" id="KAG2976169.1"/>
    </source>
</evidence>
<reference evidence="6 7" key="1">
    <citation type="submission" date="2018-01" db="EMBL/GenBank/DDBJ databases">
        <title>Draft genome of the strawberry crown rot pathogen Phytophthora cactorum.</title>
        <authorList>
            <person name="Armitage A.D."/>
            <person name="Lysoe E."/>
            <person name="Nellist C.F."/>
            <person name="Harrison R.J."/>
            <person name="Brurberg M.B."/>
        </authorList>
    </citation>
    <scope>NUCLEOTIDE SEQUENCE [LARGE SCALE GENOMIC DNA]</scope>
    <source>
        <strain evidence="6 7">10300</strain>
    </source>
</reference>
<dbReference type="Proteomes" id="UP000735874">
    <property type="component" value="Unassembled WGS sequence"/>
</dbReference>
<keyword evidence="7" id="KW-1185">Reference proteome</keyword>
<dbReference type="AlphaFoldDB" id="A0A329SNH2"/>
<dbReference type="EMBL" id="RCMI01000447">
    <property type="protein sequence ID" value="KAG2910349.1"/>
    <property type="molecule type" value="Genomic_DNA"/>
</dbReference>
<dbReference type="EMBL" id="RCMK01000447">
    <property type="protein sequence ID" value="KAG2928236.1"/>
    <property type="molecule type" value="Genomic_DNA"/>
</dbReference>
<dbReference type="Proteomes" id="UP000774804">
    <property type="component" value="Unassembled WGS sequence"/>
</dbReference>
<name>A0A329SNH2_9STRA</name>
<evidence type="ECO:0000313" key="6">
    <source>
        <dbReference type="EMBL" id="RAW37142.1"/>
    </source>
</evidence>